<dbReference type="eggNOG" id="ENOG502SII6">
    <property type="taxonomic scope" value="Eukaryota"/>
</dbReference>
<dbReference type="PANTHER" id="PTHR21310:SF37">
    <property type="entry name" value="AMINOGLYCOSIDE PHOSPHOTRANSFERASE DOMAIN-CONTAINING PROTEIN"/>
    <property type="match status" value="1"/>
</dbReference>
<dbReference type="AlphaFoldDB" id="A0A176ZY62"/>
<protein>
    <recommendedName>
        <fullName evidence="3">Aminoglycoside phosphotransferase domain-containing protein</fullName>
    </recommendedName>
</protein>
<dbReference type="VEuPathDB" id="FungiDB:GMDG_07501"/>
<dbReference type="PANTHER" id="PTHR21310">
    <property type="entry name" value="AMINOGLYCOSIDE PHOSPHOTRANSFERASE-RELATED-RELATED"/>
    <property type="match status" value="1"/>
</dbReference>
<dbReference type="EMBL" id="KV441451">
    <property type="protein sequence ID" value="OAF54192.2"/>
    <property type="molecule type" value="Genomic_DNA"/>
</dbReference>
<evidence type="ECO:0008006" key="3">
    <source>
        <dbReference type="Google" id="ProtNLM"/>
    </source>
</evidence>
<dbReference type="OrthoDB" id="3431498at2759"/>
<evidence type="ECO:0000313" key="1">
    <source>
        <dbReference type="EMBL" id="OAF54192.2"/>
    </source>
</evidence>
<accession>A0A176ZY62</accession>
<dbReference type="Proteomes" id="UP000077154">
    <property type="component" value="Unassembled WGS sequence"/>
</dbReference>
<dbReference type="EMBL" id="KV441413">
    <property type="protein sequence ID" value="OAF54975.2"/>
    <property type="molecule type" value="Genomic_DNA"/>
</dbReference>
<reference evidence="2" key="1">
    <citation type="submission" date="2016-03" db="EMBL/GenBank/DDBJ databases">
        <title>Updated assembly of Pseudogymnoascus destructans, the fungus causing white-nose syndrome of bats.</title>
        <authorList>
            <person name="Palmer J.M."/>
            <person name="Drees K.P."/>
            <person name="Foster J.T."/>
            <person name="Lindner D.L."/>
        </authorList>
    </citation>
    <scope>NUCLEOTIDE SEQUENCE [LARGE SCALE GENOMIC DNA]</scope>
    <source>
        <strain evidence="2">20631-21</strain>
    </source>
</reference>
<sequence>MPTTLEFHGRNPITFESAEKVEANVIRQLGYGPAAAELRQELWKERREIEAIAKHHLGLGSELSYTVLEQSTWIQGGFNICVPIEANLGKLSKKLIFRCPMPHKLAESIYPGTVDEKLSCELGAYMWMQDKCPDIRIPHLYGFGFSDSRHFGQFTHAEHRPLHVRLSRLFWQCFYSLFRYPTLSQYTPHQKRSNFRTPYMLLEYIDSSTGEMLSNTWEAQREDPACRRRLFQGISRIILSLARIPQPRIGSFQFHDDCAVTLTNRPLTCTIVALENEGTQRIAQKDDTYASTEPFVSDMITFHDKRLLNNPNAVYDAGDCRTQMTQRMLLRALSHQYINRARRNGPFLLQLTDVNPSNIFVDKECNLTCLVDLEWICALPAEMLAVPYWLTGRRIDEIEEDHLIKFSEIRREFMDILEEEEQGLGEHNISISGAMHDTWDSKGVWYWYCISSANAMLTLLVDHICPAFSAELYSDFEEVLSKFWCENAEDVVQQKVDDNIKYNEELRRRFGESATI</sequence>
<proteinExistence type="predicted"/>
<dbReference type="GeneID" id="36291638"/>
<organism evidence="2">
    <name type="scientific">Pseudogymnoascus destructans</name>
    <dbReference type="NCBI Taxonomy" id="655981"/>
    <lineage>
        <taxon>Eukaryota</taxon>
        <taxon>Fungi</taxon>
        <taxon>Dikarya</taxon>
        <taxon>Ascomycota</taxon>
        <taxon>Pezizomycotina</taxon>
        <taxon>Leotiomycetes</taxon>
        <taxon>Thelebolales</taxon>
        <taxon>Thelebolaceae</taxon>
        <taxon>Pseudogymnoascus</taxon>
    </lineage>
</organism>
<dbReference type="RefSeq" id="XP_024320278.1">
    <property type="nucleotide sequence ID" value="XM_024472146.1"/>
</dbReference>
<dbReference type="InterPro" id="IPR051678">
    <property type="entry name" value="AGP_Transferase"/>
</dbReference>
<evidence type="ECO:0000313" key="2">
    <source>
        <dbReference type="EMBL" id="OAF54975.2"/>
    </source>
</evidence>
<gene>
    <name evidence="2" type="ORF">VC83_08598</name>
    <name evidence="1" type="ORF">VC83_09516</name>
</gene>
<name>A0A176ZY62_9PEZI</name>